<dbReference type="Pfam" id="PF22615">
    <property type="entry name" value="IPMS_D2"/>
    <property type="match status" value="1"/>
</dbReference>
<reference evidence="6 7" key="1">
    <citation type="submission" date="2024-06" db="EMBL/GenBank/DDBJ databases">
        <title>Complete genome of Phlyctema vagabunda strain 19-DSS-EL-015.</title>
        <authorList>
            <person name="Fiorenzani C."/>
        </authorList>
    </citation>
    <scope>NUCLEOTIDE SEQUENCE [LARGE SCALE GENOMIC DNA]</scope>
    <source>
        <strain evidence="6 7">19-DSS-EL-015</strain>
    </source>
</reference>
<feature type="domain" description="Pyruvate carboxyltransferase" evidence="5">
    <location>
        <begin position="33"/>
        <end position="314"/>
    </location>
</feature>
<dbReference type="InterPro" id="IPR013785">
    <property type="entry name" value="Aldolase_TIM"/>
</dbReference>
<dbReference type="Proteomes" id="UP001629113">
    <property type="component" value="Unassembled WGS sequence"/>
</dbReference>
<dbReference type="NCBIfam" id="NF002991">
    <property type="entry name" value="PRK03739.1"/>
    <property type="match status" value="1"/>
</dbReference>
<dbReference type="PROSITE" id="PS50991">
    <property type="entry name" value="PYR_CT"/>
    <property type="match status" value="1"/>
</dbReference>
<sequence>MTMLKDPSEKYAPFIPLSLPDRQWPNRRILKAPQWLSTDLRDGNQSLTNPMVRDLIDFQKTEYFHMLCRMGFKNIEVSFPIASQIEESFTRSLIETPGAIPDDVRIQAMTPCRPEAMRKTVDALKGAKKATVCTYLCTSKAFRDVMLGITEQESLEKIVEGVEYLRSITKDDPETTTEWSMEFGMEAFSDTDPEFAVRLGEALLQAWKPTIENPIIIGLGASVEMSTPNVFADQVEYFSRNISNRDKICISLHPHNDRGCAVAASELGYLAGGDRIEGCLFGNGERTGNVDLVTLGLNLYTQGIHPGIDFSDLKSIMETCESLTEIKVHPRAPYAGEMVFLAFSGAHQDAINKGMRIRKEKESETKLWKVPYLPMDPGDVGRSFEAHVIKVNSQSGKAGAAWIIRQKFGIDIPRELQVAFSKVVQAGAEEFGRQLSYQEVKDLFTSKYYLPHKTTLLCSDVEKLVETDGKISVSLLTSITGVEQIIEGTGINTVAAIAHGLSKNLGIEINATTVQGHTLQQDSGLTAKEVSFIRCHSSDVEEEYWGVGVESDLIQSQAVAVVTAAWNLLKERDLPLTRGGTNSPA</sequence>
<evidence type="ECO:0000313" key="6">
    <source>
        <dbReference type="EMBL" id="KAL3421012.1"/>
    </source>
</evidence>
<dbReference type="SUPFAM" id="SSF89000">
    <property type="entry name" value="post-HMGL domain-like"/>
    <property type="match status" value="1"/>
</dbReference>
<dbReference type="InterPro" id="IPR036230">
    <property type="entry name" value="LeuA_allosteric_dom_sf"/>
</dbReference>
<dbReference type="Gene3D" id="3.20.20.70">
    <property type="entry name" value="Aldolase class I"/>
    <property type="match status" value="1"/>
</dbReference>
<name>A0ABR4PCX5_9HELO</name>
<evidence type="ECO:0000313" key="7">
    <source>
        <dbReference type="Proteomes" id="UP001629113"/>
    </source>
</evidence>
<evidence type="ECO:0000256" key="4">
    <source>
        <dbReference type="ARBA" id="ARBA00022679"/>
    </source>
</evidence>
<protein>
    <recommendedName>
        <fullName evidence="3">2-isopropylmalate synthase</fullName>
        <ecNumber evidence="3">2.3.3.13</ecNumber>
    </recommendedName>
</protein>
<evidence type="ECO:0000256" key="3">
    <source>
        <dbReference type="ARBA" id="ARBA00012973"/>
    </source>
</evidence>
<dbReference type="EC" id="2.3.3.13" evidence="3"/>
<keyword evidence="4" id="KW-0808">Transferase</keyword>
<dbReference type="Pfam" id="PF00682">
    <property type="entry name" value="HMGL-like"/>
    <property type="match status" value="1"/>
</dbReference>
<dbReference type="EMBL" id="JBFCZG010000006">
    <property type="protein sequence ID" value="KAL3421012.1"/>
    <property type="molecule type" value="Genomic_DNA"/>
</dbReference>
<evidence type="ECO:0000259" key="5">
    <source>
        <dbReference type="PROSITE" id="PS50991"/>
    </source>
</evidence>
<dbReference type="SUPFAM" id="SSF110921">
    <property type="entry name" value="2-isopropylmalate synthase LeuA, allosteric (dimerisation) domain"/>
    <property type="match status" value="1"/>
</dbReference>
<proteinExistence type="inferred from homology"/>
<comment type="catalytic activity">
    <reaction evidence="1">
        <text>3-methyl-2-oxobutanoate + acetyl-CoA + H2O = (2S)-2-isopropylmalate + CoA + H(+)</text>
        <dbReference type="Rhea" id="RHEA:21524"/>
        <dbReference type="ChEBI" id="CHEBI:1178"/>
        <dbReference type="ChEBI" id="CHEBI:11851"/>
        <dbReference type="ChEBI" id="CHEBI:15377"/>
        <dbReference type="ChEBI" id="CHEBI:15378"/>
        <dbReference type="ChEBI" id="CHEBI:57287"/>
        <dbReference type="ChEBI" id="CHEBI:57288"/>
        <dbReference type="EC" id="2.3.3.13"/>
    </reaction>
</comment>
<comment type="caution">
    <text evidence="6">The sequence shown here is derived from an EMBL/GenBank/DDBJ whole genome shotgun (WGS) entry which is preliminary data.</text>
</comment>
<evidence type="ECO:0000256" key="1">
    <source>
        <dbReference type="ARBA" id="ARBA00000064"/>
    </source>
</evidence>
<organism evidence="6 7">
    <name type="scientific">Phlyctema vagabunda</name>
    <dbReference type="NCBI Taxonomy" id="108571"/>
    <lineage>
        <taxon>Eukaryota</taxon>
        <taxon>Fungi</taxon>
        <taxon>Dikarya</taxon>
        <taxon>Ascomycota</taxon>
        <taxon>Pezizomycotina</taxon>
        <taxon>Leotiomycetes</taxon>
        <taxon>Helotiales</taxon>
        <taxon>Dermateaceae</taxon>
        <taxon>Phlyctema</taxon>
    </lineage>
</organism>
<dbReference type="InterPro" id="IPR054692">
    <property type="entry name" value="LeuA-like_post-cat"/>
</dbReference>
<dbReference type="InterPro" id="IPR002034">
    <property type="entry name" value="AIPM/Hcit_synth_CS"/>
</dbReference>
<dbReference type="PANTHER" id="PTHR46911">
    <property type="match status" value="1"/>
</dbReference>
<evidence type="ECO:0000256" key="2">
    <source>
        <dbReference type="ARBA" id="ARBA00009767"/>
    </source>
</evidence>
<dbReference type="SUPFAM" id="SSF51569">
    <property type="entry name" value="Aldolase"/>
    <property type="match status" value="1"/>
</dbReference>
<dbReference type="PANTHER" id="PTHR46911:SF1">
    <property type="entry name" value="2-ISOPROPYLMALATE SYNTHASE"/>
    <property type="match status" value="1"/>
</dbReference>
<keyword evidence="7" id="KW-1185">Reference proteome</keyword>
<dbReference type="InterPro" id="IPR000891">
    <property type="entry name" value="PYR_CT"/>
</dbReference>
<gene>
    <name evidence="6" type="ORF">PVAG01_07457</name>
</gene>
<comment type="similarity">
    <text evidence="2">Belongs to the alpha-IPM synthase/homocitrate synthase family. LeuA type 2 subfamily.</text>
</comment>
<dbReference type="Gene3D" id="3.30.160.270">
    <property type="match status" value="1"/>
</dbReference>
<dbReference type="PROSITE" id="PS00816">
    <property type="entry name" value="AIPM_HOMOCIT_SYNTH_2"/>
    <property type="match status" value="1"/>
</dbReference>
<accession>A0ABR4PCX5</accession>